<sequence length="441" mass="50704">MPSNTKELTFDTFVNQIHSIFDELPDYRKFSPNLTYSMKDAALGAFSMFFNQSPSFLSHQRAMQQAHGHNNAQSLFGITQIMSDNQTRNLLDTLTSDNFYPIFSETFDRLESAGHLDRYRVLDEYLLVPIDGTEFFRSSKIHCENCSVARNSNGTVSYSHKVLTPVVAAPDNNKVIALEPEFVTPQDGSAKQDCELNAAKRWIERNSSLSARKVIILGDDLFSRGPFCNLLSAHSFRFILICKPSSHTTLYQYVAELEKKDGITVSSQRKWNGKFHELHTYRYANDLPLKQGDDAPSVNWVELTVINTKTQEVLYKNTFITDFKIDRTNVQSIVQAGRTRWKVENENNNILKTKGYHLDHNFGHGDKFLSNTLLTLNLVAFLAHTFLEFVDKKYKAVRSVLSVRKTFFNDLKALTKYLFFSNWSQLINFMFEQLEIKRLST</sequence>
<proteinExistence type="predicted"/>
<gene>
    <name evidence="1" type="ORF">Q3M24_14110</name>
</gene>
<dbReference type="AlphaFoldDB" id="A0AAU8LQ93"/>
<evidence type="ECO:0000313" key="1">
    <source>
        <dbReference type="EMBL" id="XCN71446.1"/>
    </source>
</evidence>
<reference evidence="1" key="1">
    <citation type="journal article" date="2024" name="Syst. Appl. Microbiol.">
        <title>First single-strain enrichments of Electrothrix cable bacteria, description of E. aestuarii sp. nov. and E. rattekaaiensis sp. nov., and proposal of a cable bacteria taxonomy following the rules of the SeqCode.</title>
        <authorList>
            <person name="Plum-Jensen L.E."/>
            <person name="Schramm A."/>
            <person name="Marshall I.P.G."/>
        </authorList>
    </citation>
    <scope>NUCLEOTIDE SEQUENCE</scope>
    <source>
        <strain evidence="1">Rat1</strain>
    </source>
</reference>
<name>A0AAU8LQ93_9BACT</name>
<reference evidence="1" key="2">
    <citation type="submission" date="2024-06" db="EMBL/GenBank/DDBJ databases">
        <authorList>
            <person name="Plum-Jensen L.E."/>
            <person name="Schramm A."/>
            <person name="Marshall I.P.G."/>
        </authorList>
    </citation>
    <scope>NUCLEOTIDE SEQUENCE</scope>
    <source>
        <strain evidence="1">Rat1</strain>
    </source>
</reference>
<dbReference type="EMBL" id="CP159373">
    <property type="protein sequence ID" value="XCN71446.1"/>
    <property type="molecule type" value="Genomic_DNA"/>
</dbReference>
<protein>
    <submittedName>
        <fullName evidence="1">ISNCY family transposase</fullName>
    </submittedName>
</protein>
<dbReference type="KEGG" id="eaj:Q3M24_14110"/>
<accession>A0AAU8LQ93</accession>
<organism evidence="1">
    <name type="scientific">Candidatus Electrothrix aestuarii</name>
    <dbReference type="NCBI Taxonomy" id="3062594"/>
    <lineage>
        <taxon>Bacteria</taxon>
        <taxon>Pseudomonadati</taxon>
        <taxon>Thermodesulfobacteriota</taxon>
        <taxon>Desulfobulbia</taxon>
        <taxon>Desulfobulbales</taxon>
        <taxon>Desulfobulbaceae</taxon>
        <taxon>Candidatus Electrothrix</taxon>
    </lineage>
</organism>